<dbReference type="AlphaFoldDB" id="A0A2R6A6Q6"/>
<sequence length="404" mass="43719">MKVRVNVENKDSNKPGGSIKFQYGLLIIESKRAAKIIRRLSKNRSTKLLGYLGVPVFVALLLFAFYLLLSTLAANLFSQAVRQAEGSLPIQSYLLIPGVNPFVPLVYGLIGLVVAVSVHEVSHGIMAWRENISVEGAGMILFLFIPLGAFVRPSESEIAASGFSQKMEVFTAGVASNVILAVITLALLVLVIMPTVHTTQLATSGVAVFSVEANSPAQHAGIRPGDVIREIQGYLTPNTTVLSKLEATVLRPGENVSVVLADGRTVYAVLAANPINTSIALLGFIPFQPQTTLNEWRHPSNPLVYFVPVTIEPTPLNPSTQTLYTSSIPGWVGLSNTLFWLWWVDINLAVFNALPATPLDGGQVIREVFLKIYKSKQKAESATQLLSAIVFGLILTLIILPRAL</sequence>
<feature type="transmembrane region" description="Helical" evidence="5">
    <location>
        <begin position="48"/>
        <end position="69"/>
    </location>
</feature>
<feature type="domain" description="PDZ" evidence="6">
    <location>
        <begin position="186"/>
        <end position="264"/>
    </location>
</feature>
<dbReference type="Pfam" id="PF02163">
    <property type="entry name" value="Peptidase_M50"/>
    <property type="match status" value="1"/>
</dbReference>
<dbReference type="GO" id="GO:0031293">
    <property type="term" value="P:membrane protein intracellular domain proteolysis"/>
    <property type="evidence" value="ECO:0007669"/>
    <property type="project" value="TreeGrafter"/>
</dbReference>
<dbReference type="GO" id="GO:0016020">
    <property type="term" value="C:membrane"/>
    <property type="evidence" value="ECO:0007669"/>
    <property type="project" value="InterPro"/>
</dbReference>
<feature type="transmembrane region" description="Helical" evidence="5">
    <location>
        <begin position="102"/>
        <end position="120"/>
    </location>
</feature>
<evidence type="ECO:0000256" key="1">
    <source>
        <dbReference type="ARBA" id="ARBA00004127"/>
    </source>
</evidence>
<dbReference type="PRINTS" id="PR01000">
    <property type="entry name" value="SREBPS2PTASE"/>
</dbReference>
<comment type="subcellular location">
    <subcellularLocation>
        <location evidence="1">Endomembrane system</location>
        <topology evidence="1">Multi-pass membrane protein</topology>
    </subcellularLocation>
</comment>
<dbReference type="PANTHER" id="PTHR13325">
    <property type="entry name" value="PROTEASE M50 MEMBRANE-BOUND TRANSCRIPTION FACTOR SITE 2 PROTEASE"/>
    <property type="match status" value="1"/>
</dbReference>
<evidence type="ECO:0000313" key="7">
    <source>
        <dbReference type="EMBL" id="PSN82018.1"/>
    </source>
</evidence>
<dbReference type="InterPro" id="IPR001193">
    <property type="entry name" value="MBTPS2"/>
</dbReference>
<reference evidence="7 8" key="1">
    <citation type="submission" date="2017-04" db="EMBL/GenBank/DDBJ databases">
        <title>Novel microbial lineages endemic to geothermal iron-oxide mats fill important gaps in the evolutionary history of Archaea.</title>
        <authorList>
            <person name="Jay Z.J."/>
            <person name="Beam J.P."/>
            <person name="Dlakic M."/>
            <person name="Rusch D.B."/>
            <person name="Kozubal M.A."/>
            <person name="Inskeep W.P."/>
        </authorList>
    </citation>
    <scope>NUCLEOTIDE SEQUENCE [LARGE SCALE GENOMIC DNA]</scope>
    <source>
        <strain evidence="7">OSP_D</strain>
    </source>
</reference>
<dbReference type="EMBL" id="NEXE01000394">
    <property type="protein sequence ID" value="PSN82018.1"/>
    <property type="molecule type" value="Genomic_DNA"/>
</dbReference>
<feature type="transmembrane region" description="Helical" evidence="5">
    <location>
        <begin position="381"/>
        <end position="400"/>
    </location>
</feature>
<keyword evidence="4 5" id="KW-0472">Membrane</keyword>
<evidence type="ECO:0000256" key="5">
    <source>
        <dbReference type="SAM" id="Phobius"/>
    </source>
</evidence>
<dbReference type="Gene3D" id="2.30.42.10">
    <property type="match status" value="1"/>
</dbReference>
<dbReference type="SUPFAM" id="SSF50156">
    <property type="entry name" value="PDZ domain-like"/>
    <property type="match status" value="1"/>
</dbReference>
<dbReference type="PANTHER" id="PTHR13325:SF3">
    <property type="entry name" value="MEMBRANE-BOUND TRANSCRIPTION FACTOR SITE-2 PROTEASE"/>
    <property type="match status" value="1"/>
</dbReference>
<dbReference type="InterPro" id="IPR036034">
    <property type="entry name" value="PDZ_sf"/>
</dbReference>
<gene>
    <name evidence="7" type="ORF">B9Q03_14685</name>
</gene>
<dbReference type="GO" id="GO:0004222">
    <property type="term" value="F:metalloendopeptidase activity"/>
    <property type="evidence" value="ECO:0007669"/>
    <property type="project" value="InterPro"/>
</dbReference>
<evidence type="ECO:0000256" key="4">
    <source>
        <dbReference type="ARBA" id="ARBA00023136"/>
    </source>
</evidence>
<dbReference type="InterPro" id="IPR008915">
    <property type="entry name" value="Peptidase_M50"/>
</dbReference>
<dbReference type="Proteomes" id="UP000240322">
    <property type="component" value="Unassembled WGS sequence"/>
</dbReference>
<feature type="transmembrane region" description="Helical" evidence="5">
    <location>
        <begin position="132"/>
        <end position="150"/>
    </location>
</feature>
<keyword evidence="2 5" id="KW-0812">Transmembrane</keyword>
<comment type="caution">
    <text evidence="7">The sequence shown here is derived from an EMBL/GenBank/DDBJ whole genome shotgun (WGS) entry which is preliminary data.</text>
</comment>
<evidence type="ECO:0000256" key="2">
    <source>
        <dbReference type="ARBA" id="ARBA00022692"/>
    </source>
</evidence>
<evidence type="ECO:0000256" key="3">
    <source>
        <dbReference type="ARBA" id="ARBA00022989"/>
    </source>
</evidence>
<accession>A0A2R6A6Q6</accession>
<dbReference type="SMART" id="SM00228">
    <property type="entry name" value="PDZ"/>
    <property type="match status" value="1"/>
</dbReference>
<dbReference type="GO" id="GO:0005737">
    <property type="term" value="C:cytoplasm"/>
    <property type="evidence" value="ECO:0007669"/>
    <property type="project" value="TreeGrafter"/>
</dbReference>
<proteinExistence type="predicted"/>
<keyword evidence="3 5" id="KW-1133">Transmembrane helix</keyword>
<evidence type="ECO:0000313" key="8">
    <source>
        <dbReference type="Proteomes" id="UP000240322"/>
    </source>
</evidence>
<dbReference type="InterPro" id="IPR001478">
    <property type="entry name" value="PDZ"/>
</dbReference>
<name>A0A2R6A6Q6_9ARCH</name>
<protein>
    <recommendedName>
        <fullName evidence="6">PDZ domain-containing protein</fullName>
    </recommendedName>
</protein>
<dbReference type="GO" id="GO:0012505">
    <property type="term" value="C:endomembrane system"/>
    <property type="evidence" value="ECO:0007669"/>
    <property type="project" value="UniProtKB-SubCell"/>
</dbReference>
<evidence type="ECO:0000259" key="6">
    <source>
        <dbReference type="SMART" id="SM00228"/>
    </source>
</evidence>
<organism evidence="7 8">
    <name type="scientific">Candidatus Marsarchaeota G2 archaeon OSP_D</name>
    <dbReference type="NCBI Taxonomy" id="1978157"/>
    <lineage>
        <taxon>Archaea</taxon>
        <taxon>Candidatus Marsarchaeota</taxon>
        <taxon>Candidatus Marsarchaeota group 2</taxon>
    </lineage>
</organism>
<feature type="transmembrane region" description="Helical" evidence="5">
    <location>
        <begin position="170"/>
        <end position="192"/>
    </location>
</feature>